<dbReference type="EMBL" id="JAGRRH010000015">
    <property type="protein sequence ID" value="KAG7356652.1"/>
    <property type="molecule type" value="Genomic_DNA"/>
</dbReference>
<evidence type="ECO:0000313" key="4">
    <source>
        <dbReference type="Proteomes" id="UP000693970"/>
    </source>
</evidence>
<reference evidence="3" key="2">
    <citation type="submission" date="2021-04" db="EMBL/GenBank/DDBJ databases">
        <authorList>
            <person name="Podell S."/>
        </authorList>
    </citation>
    <scope>NUCLEOTIDE SEQUENCE</scope>
    <source>
        <strain evidence="3">Hildebrandi</strain>
    </source>
</reference>
<evidence type="ECO:0000313" key="3">
    <source>
        <dbReference type="EMBL" id="KAG7356652.1"/>
    </source>
</evidence>
<dbReference type="AlphaFoldDB" id="A0A9K3PR51"/>
<organism evidence="3 4">
    <name type="scientific">Nitzschia inconspicua</name>
    <dbReference type="NCBI Taxonomy" id="303405"/>
    <lineage>
        <taxon>Eukaryota</taxon>
        <taxon>Sar</taxon>
        <taxon>Stramenopiles</taxon>
        <taxon>Ochrophyta</taxon>
        <taxon>Bacillariophyta</taxon>
        <taxon>Bacillariophyceae</taxon>
        <taxon>Bacillariophycidae</taxon>
        <taxon>Bacillariales</taxon>
        <taxon>Bacillariaceae</taxon>
        <taxon>Nitzschia</taxon>
    </lineage>
</organism>
<proteinExistence type="predicted"/>
<evidence type="ECO:0000256" key="1">
    <source>
        <dbReference type="SAM" id="MobiDB-lite"/>
    </source>
</evidence>
<dbReference type="OrthoDB" id="2154188at2759"/>
<keyword evidence="3" id="KW-0808">Transferase</keyword>
<dbReference type="GO" id="GO:0008168">
    <property type="term" value="F:methyltransferase activity"/>
    <property type="evidence" value="ECO:0007669"/>
    <property type="project" value="UniProtKB-KW"/>
</dbReference>
<sequence>MTNIHIHITSKQLILAMGCVMVIARMLHLSSTSPSLRTLSKESTTSNSAKISVSSDVENRSTLKTLGEIKRSMTLPCNYVHDGFFIPHSNEITNQVYQTLMELPDDTVPVFIEVGGHDGITKSMSLKVSRCLQVNTMLIEASPTNYRVLEKARSYDITVNAALCEGNYAEMEESAENSGQSKLQGSSGKSSSRANTVRVPCTSIDTELDKLKATLPPQLKSKLKLVFLVLDVEGFEPVAIRGLNKYSPMKAYIEWTRVSDEDDNKMLKWAARHNLKGDFCGPLERDMCFNFHPTLFYEEFGDETDPSSRTGLLPWMKDVFYGARFENPAHTATTSKASKSYMFYGE</sequence>
<name>A0A9K3PR51_9STRA</name>
<reference evidence="3" key="1">
    <citation type="journal article" date="2021" name="Sci. Rep.">
        <title>Diploid genomic architecture of Nitzschia inconspicua, an elite biomass production diatom.</title>
        <authorList>
            <person name="Oliver A."/>
            <person name="Podell S."/>
            <person name="Pinowska A."/>
            <person name="Traller J.C."/>
            <person name="Smith S.R."/>
            <person name="McClure R."/>
            <person name="Beliaev A."/>
            <person name="Bohutskyi P."/>
            <person name="Hill E.A."/>
            <person name="Rabines A."/>
            <person name="Zheng H."/>
            <person name="Allen L.Z."/>
            <person name="Kuo A."/>
            <person name="Grigoriev I.V."/>
            <person name="Allen A.E."/>
            <person name="Hazlebeck D."/>
            <person name="Allen E.E."/>
        </authorList>
    </citation>
    <scope>NUCLEOTIDE SEQUENCE</scope>
    <source>
        <strain evidence="3">Hildebrandi</strain>
    </source>
</reference>
<keyword evidence="4" id="KW-1185">Reference proteome</keyword>
<feature type="domain" description="Methyltransferase FkbM" evidence="2">
    <location>
        <begin position="113"/>
        <end position="263"/>
    </location>
</feature>
<dbReference type="Proteomes" id="UP000693970">
    <property type="component" value="Unassembled WGS sequence"/>
</dbReference>
<protein>
    <submittedName>
        <fullName evidence="3">Methyltransferase FkbM domain containing protein</fullName>
    </submittedName>
</protein>
<accession>A0A9K3PR51</accession>
<feature type="compositionally biased region" description="Low complexity" evidence="1">
    <location>
        <begin position="178"/>
        <end position="192"/>
    </location>
</feature>
<dbReference type="InterPro" id="IPR006342">
    <property type="entry name" value="FkbM_mtfrase"/>
</dbReference>
<feature type="region of interest" description="Disordered" evidence="1">
    <location>
        <begin position="175"/>
        <end position="196"/>
    </location>
</feature>
<dbReference type="GO" id="GO:0032259">
    <property type="term" value="P:methylation"/>
    <property type="evidence" value="ECO:0007669"/>
    <property type="project" value="UniProtKB-KW"/>
</dbReference>
<dbReference type="Pfam" id="PF05050">
    <property type="entry name" value="Methyltransf_21"/>
    <property type="match status" value="1"/>
</dbReference>
<comment type="caution">
    <text evidence="3">The sequence shown here is derived from an EMBL/GenBank/DDBJ whole genome shotgun (WGS) entry which is preliminary data.</text>
</comment>
<keyword evidence="3" id="KW-0489">Methyltransferase</keyword>
<evidence type="ECO:0000259" key="2">
    <source>
        <dbReference type="Pfam" id="PF05050"/>
    </source>
</evidence>
<gene>
    <name evidence="3" type="ORF">IV203_001338</name>
</gene>